<accession>A0ACB7WWH3</accession>
<gene>
    <name evidence="1" type="ORF">IHE45_01G094300</name>
</gene>
<proteinExistence type="predicted"/>
<protein>
    <submittedName>
        <fullName evidence="1">Uncharacterized protein</fullName>
    </submittedName>
</protein>
<sequence length="47" mass="5384">MQTSVPTQYIFKTSDYFTKSTLSEELKAGFFPPAPQCYPKDIDNGKY</sequence>
<reference evidence="2" key="1">
    <citation type="journal article" date="2022" name="Nat. Commun.">
        <title>Chromosome evolution and the genetic basis of agronomically important traits in greater yam.</title>
        <authorList>
            <person name="Bredeson J.V."/>
            <person name="Lyons J.B."/>
            <person name="Oniyinde I.O."/>
            <person name="Okereke N.R."/>
            <person name="Kolade O."/>
            <person name="Nnabue I."/>
            <person name="Nwadili C.O."/>
            <person name="Hribova E."/>
            <person name="Parker M."/>
            <person name="Nwogha J."/>
            <person name="Shu S."/>
            <person name="Carlson J."/>
            <person name="Kariba R."/>
            <person name="Muthemba S."/>
            <person name="Knop K."/>
            <person name="Barton G.J."/>
            <person name="Sherwood A.V."/>
            <person name="Lopez-Montes A."/>
            <person name="Asiedu R."/>
            <person name="Jamnadass R."/>
            <person name="Muchugi A."/>
            <person name="Goodstein D."/>
            <person name="Egesi C.N."/>
            <person name="Featherston J."/>
            <person name="Asfaw A."/>
            <person name="Simpson G.G."/>
            <person name="Dolezel J."/>
            <person name="Hendre P.S."/>
            <person name="Van Deynze A."/>
            <person name="Kumar P.L."/>
            <person name="Obidiegwu J.E."/>
            <person name="Bhattacharjee R."/>
            <person name="Rokhsar D.S."/>
        </authorList>
    </citation>
    <scope>NUCLEOTIDE SEQUENCE [LARGE SCALE GENOMIC DNA]</scope>
    <source>
        <strain evidence="2">cv. TDa95/00328</strain>
    </source>
</reference>
<dbReference type="Proteomes" id="UP000827976">
    <property type="component" value="Chromosome 1"/>
</dbReference>
<dbReference type="EMBL" id="CM037011">
    <property type="protein sequence ID" value="KAH7692874.1"/>
    <property type="molecule type" value="Genomic_DNA"/>
</dbReference>
<evidence type="ECO:0000313" key="2">
    <source>
        <dbReference type="Proteomes" id="UP000827976"/>
    </source>
</evidence>
<evidence type="ECO:0000313" key="1">
    <source>
        <dbReference type="EMBL" id="KAH7692874.1"/>
    </source>
</evidence>
<name>A0ACB7WWH3_DIOAL</name>
<organism evidence="1 2">
    <name type="scientific">Dioscorea alata</name>
    <name type="common">Purple yam</name>
    <dbReference type="NCBI Taxonomy" id="55571"/>
    <lineage>
        <taxon>Eukaryota</taxon>
        <taxon>Viridiplantae</taxon>
        <taxon>Streptophyta</taxon>
        <taxon>Embryophyta</taxon>
        <taxon>Tracheophyta</taxon>
        <taxon>Spermatophyta</taxon>
        <taxon>Magnoliopsida</taxon>
        <taxon>Liliopsida</taxon>
        <taxon>Dioscoreales</taxon>
        <taxon>Dioscoreaceae</taxon>
        <taxon>Dioscorea</taxon>
    </lineage>
</organism>
<comment type="caution">
    <text evidence="1">The sequence shown here is derived from an EMBL/GenBank/DDBJ whole genome shotgun (WGS) entry which is preliminary data.</text>
</comment>
<keyword evidence="2" id="KW-1185">Reference proteome</keyword>